<name>A0AA37I4P6_XYLRU</name>
<dbReference type="Proteomes" id="UP000887097">
    <property type="component" value="Unassembled WGS sequence"/>
</dbReference>
<evidence type="ECO:0000259" key="8">
    <source>
        <dbReference type="Pfam" id="PF01757"/>
    </source>
</evidence>
<dbReference type="RefSeq" id="WP_049769114.1">
    <property type="nucleotide sequence ID" value="NZ_BPTT01000001.1"/>
</dbReference>
<evidence type="ECO:0000256" key="1">
    <source>
        <dbReference type="ARBA" id="ARBA00004651"/>
    </source>
</evidence>
<gene>
    <name evidence="9" type="ORF">PRMUPPPA20_20770</name>
</gene>
<evidence type="ECO:0000256" key="3">
    <source>
        <dbReference type="ARBA" id="ARBA00022475"/>
    </source>
</evidence>
<comment type="caution">
    <text evidence="9">The sequence shown here is derived from an EMBL/GenBank/DDBJ whole genome shotgun (WGS) entry which is preliminary data.</text>
</comment>
<dbReference type="PANTHER" id="PTHR40074:SF2">
    <property type="entry name" value="O-ACETYLTRANSFERASE WECH"/>
    <property type="match status" value="1"/>
</dbReference>
<dbReference type="Pfam" id="PF01757">
    <property type="entry name" value="Acyl_transf_3"/>
    <property type="match status" value="1"/>
</dbReference>
<accession>A0AA37I4P6</accession>
<proteinExistence type="inferred from homology"/>
<keyword evidence="4 7" id="KW-0812">Transmembrane</keyword>
<feature type="transmembrane region" description="Helical" evidence="7">
    <location>
        <begin position="72"/>
        <end position="88"/>
    </location>
</feature>
<feature type="transmembrane region" description="Helical" evidence="7">
    <location>
        <begin position="113"/>
        <end position="131"/>
    </location>
</feature>
<evidence type="ECO:0000313" key="10">
    <source>
        <dbReference type="Proteomes" id="UP000887097"/>
    </source>
</evidence>
<feature type="transmembrane region" description="Helical" evidence="7">
    <location>
        <begin position="7"/>
        <end position="26"/>
    </location>
</feature>
<dbReference type="GeneID" id="31501090"/>
<evidence type="ECO:0000256" key="2">
    <source>
        <dbReference type="ARBA" id="ARBA00007400"/>
    </source>
</evidence>
<feature type="transmembrane region" description="Helical" evidence="7">
    <location>
        <begin position="172"/>
        <end position="187"/>
    </location>
</feature>
<feature type="domain" description="Acyltransferase 3" evidence="8">
    <location>
        <begin position="6"/>
        <end position="216"/>
    </location>
</feature>
<keyword evidence="3" id="KW-1003">Cell membrane</keyword>
<reference evidence="9" key="1">
    <citation type="submission" date="2021-08" db="EMBL/GenBank/DDBJ databases">
        <title>Prevotella lacticifex sp. nov., isolated from rumen of cow.</title>
        <authorList>
            <person name="Shinkai T."/>
            <person name="Ikeyama N."/>
            <person name="Kumagai M."/>
            <person name="Ohmori H."/>
            <person name="Sakamoto M."/>
            <person name="Ohkuma M."/>
            <person name="Mitsumori M."/>
        </authorList>
    </citation>
    <scope>NUCLEOTIDE SEQUENCE</scope>
    <source>
        <strain evidence="9">JCM 8259</strain>
    </source>
</reference>
<dbReference type="GO" id="GO:0009246">
    <property type="term" value="P:enterobacterial common antigen biosynthetic process"/>
    <property type="evidence" value="ECO:0007669"/>
    <property type="project" value="TreeGrafter"/>
</dbReference>
<evidence type="ECO:0000256" key="5">
    <source>
        <dbReference type="ARBA" id="ARBA00022989"/>
    </source>
</evidence>
<dbReference type="AlphaFoldDB" id="A0AA37I4P6"/>
<organism evidence="9 10">
    <name type="scientific">Xylanibacter ruminicola</name>
    <name type="common">Prevotella ruminicola</name>
    <dbReference type="NCBI Taxonomy" id="839"/>
    <lineage>
        <taxon>Bacteria</taxon>
        <taxon>Pseudomonadati</taxon>
        <taxon>Bacteroidota</taxon>
        <taxon>Bacteroidia</taxon>
        <taxon>Bacteroidales</taxon>
        <taxon>Prevotellaceae</taxon>
        <taxon>Xylanibacter</taxon>
    </lineage>
</organism>
<keyword evidence="5 7" id="KW-1133">Transmembrane helix</keyword>
<feature type="transmembrane region" description="Helical" evidence="7">
    <location>
        <begin position="38"/>
        <end position="60"/>
    </location>
</feature>
<evidence type="ECO:0000256" key="7">
    <source>
        <dbReference type="SAM" id="Phobius"/>
    </source>
</evidence>
<evidence type="ECO:0000256" key="4">
    <source>
        <dbReference type="ARBA" id="ARBA00022692"/>
    </source>
</evidence>
<sequence length="228" mass="26681">MKERVLSLDLIKIFAMIGVVSLHTTLGLESYDNIFSRYLYSLGGWAIPLFFTTSGFLQIGRTIDFKYILKKTLRIFRIIVFVAIIYWLKDGGDAVSLVKDYIFLSLFQKGPVGHFWFFGAIIICYAATPFFNNIMKKPWGTELCLIILFLLMSFAFVANVKDNFESNVIQTFRLWNWLFYYCLGGYIRQNSEQIKAFFKTDYKWKTISRPILFILLGGGHFIRYSFRI</sequence>
<protein>
    <recommendedName>
        <fullName evidence="8">Acyltransferase 3 domain-containing protein</fullName>
    </recommendedName>
</protein>
<comment type="subcellular location">
    <subcellularLocation>
        <location evidence="1">Cell membrane</location>
        <topology evidence="1">Multi-pass membrane protein</topology>
    </subcellularLocation>
</comment>
<dbReference type="EMBL" id="BPTT01000001">
    <property type="protein sequence ID" value="GJG33968.1"/>
    <property type="molecule type" value="Genomic_DNA"/>
</dbReference>
<dbReference type="PANTHER" id="PTHR40074">
    <property type="entry name" value="O-ACETYLTRANSFERASE WECH"/>
    <property type="match status" value="1"/>
</dbReference>
<feature type="transmembrane region" description="Helical" evidence="7">
    <location>
        <begin position="143"/>
        <end position="160"/>
    </location>
</feature>
<feature type="transmembrane region" description="Helical" evidence="7">
    <location>
        <begin position="207"/>
        <end position="226"/>
    </location>
</feature>
<keyword evidence="6 7" id="KW-0472">Membrane</keyword>
<dbReference type="InterPro" id="IPR002656">
    <property type="entry name" value="Acyl_transf_3_dom"/>
</dbReference>
<dbReference type="GO" id="GO:0016413">
    <property type="term" value="F:O-acetyltransferase activity"/>
    <property type="evidence" value="ECO:0007669"/>
    <property type="project" value="TreeGrafter"/>
</dbReference>
<comment type="similarity">
    <text evidence="2">Belongs to the acyltransferase 3 family.</text>
</comment>
<evidence type="ECO:0000313" key="9">
    <source>
        <dbReference type="EMBL" id="GJG33968.1"/>
    </source>
</evidence>
<evidence type="ECO:0000256" key="6">
    <source>
        <dbReference type="ARBA" id="ARBA00023136"/>
    </source>
</evidence>
<dbReference type="GO" id="GO:0005886">
    <property type="term" value="C:plasma membrane"/>
    <property type="evidence" value="ECO:0007669"/>
    <property type="project" value="UniProtKB-SubCell"/>
</dbReference>